<evidence type="ECO:0000256" key="7">
    <source>
        <dbReference type="SAM" id="Coils"/>
    </source>
</evidence>
<evidence type="ECO:0000256" key="6">
    <source>
        <dbReference type="ARBA" id="ARBA00046368"/>
    </source>
</evidence>
<dbReference type="OrthoDB" id="269872at2759"/>
<dbReference type="PROSITE" id="PS50072">
    <property type="entry name" value="CSA_PPIASE_2"/>
    <property type="match status" value="1"/>
</dbReference>
<keyword evidence="7" id="KW-0175">Coiled coil</keyword>
<dbReference type="AlphaFoldDB" id="A0A310SU77"/>
<comment type="subcellular location">
    <subcellularLocation>
        <location evidence="1">Nucleus</location>
    </subcellularLocation>
</comment>
<dbReference type="InterPro" id="IPR002130">
    <property type="entry name" value="Cyclophilin-type_PPIase_dom"/>
</dbReference>
<dbReference type="InterPro" id="IPR029000">
    <property type="entry name" value="Cyclophilin-like_dom_sf"/>
</dbReference>
<evidence type="ECO:0000313" key="10">
    <source>
        <dbReference type="Proteomes" id="UP000250275"/>
    </source>
</evidence>
<dbReference type="Gene3D" id="2.40.100.10">
    <property type="entry name" value="Cyclophilin-like"/>
    <property type="match status" value="1"/>
</dbReference>
<comment type="subunit">
    <text evidence="6">Part of the activated spliceosome B/catalytic step 1 spliceosome, one of the forms of the spliceosome which has a well-formed active site but still cannot catalyze the branching reaction and is composed at least of 52 proteins, the U2, U5 and U6 snRNAs and the pre-mRNA. Recruited during early steps of activated spliceosome B maturation, it is probably one of the first proteins released from this complex as he matures to the spliceosome C complex. Component of the minor spliceosome, which splices U12-type introns.</text>
</comment>
<evidence type="ECO:0000256" key="2">
    <source>
        <dbReference type="ARBA" id="ARBA00007365"/>
    </source>
</evidence>
<dbReference type="InterPro" id="IPR044666">
    <property type="entry name" value="Cyclophilin_A-like"/>
</dbReference>
<evidence type="ECO:0000256" key="1">
    <source>
        <dbReference type="ARBA" id="ARBA00004123"/>
    </source>
</evidence>
<keyword evidence="10" id="KW-1185">Reference proteome</keyword>
<dbReference type="GO" id="GO:0071013">
    <property type="term" value="C:catalytic step 2 spliceosome"/>
    <property type="evidence" value="ECO:0007669"/>
    <property type="project" value="TreeGrafter"/>
</dbReference>
<evidence type="ECO:0000256" key="3">
    <source>
        <dbReference type="ARBA" id="ARBA00023242"/>
    </source>
</evidence>
<accession>A0A310SU77</accession>
<keyword evidence="3" id="KW-0539">Nucleus</keyword>
<dbReference type="Pfam" id="PF00160">
    <property type="entry name" value="Pro_isomerase"/>
    <property type="match status" value="1"/>
</dbReference>
<keyword evidence="9" id="KW-0413">Isomerase</keyword>
<feature type="coiled-coil region" evidence="7">
    <location>
        <begin position="119"/>
        <end position="249"/>
    </location>
</feature>
<dbReference type="SUPFAM" id="SSF50891">
    <property type="entry name" value="Cyclophilin-like"/>
    <property type="match status" value="1"/>
</dbReference>
<dbReference type="PRINTS" id="PR00153">
    <property type="entry name" value="CSAPPISMRASE"/>
</dbReference>
<evidence type="ECO:0000313" key="9">
    <source>
        <dbReference type="EMBL" id="OAD60703.1"/>
    </source>
</evidence>
<dbReference type="EMBL" id="KQ760382">
    <property type="protein sequence ID" value="OAD60703.1"/>
    <property type="molecule type" value="Genomic_DNA"/>
</dbReference>
<evidence type="ECO:0000256" key="4">
    <source>
        <dbReference type="ARBA" id="ARBA00040027"/>
    </source>
</evidence>
<reference evidence="9 10" key="1">
    <citation type="submission" date="2015-07" db="EMBL/GenBank/DDBJ databases">
        <title>The genome of Eufriesea mexicana.</title>
        <authorList>
            <person name="Pan H."/>
            <person name="Kapheim K."/>
        </authorList>
    </citation>
    <scope>NUCLEOTIDE SEQUENCE [LARGE SCALE GENOMIC DNA]</scope>
    <source>
        <strain evidence="9">0111107269</strain>
        <tissue evidence="9">Whole body</tissue>
    </source>
</reference>
<dbReference type="PANTHER" id="PTHR45625">
    <property type="entry name" value="PEPTIDYL-PROLYL CIS-TRANS ISOMERASE-RELATED"/>
    <property type="match status" value="1"/>
</dbReference>
<evidence type="ECO:0000256" key="5">
    <source>
        <dbReference type="ARBA" id="ARBA00042090"/>
    </source>
</evidence>
<sequence>MSEDLISKEKKFHQLNKELKQKAYNLVAKIDYAVNTYNNECSVFNSRKYNNVNLTKEKTVFSNSIMMQTESNFKVLVKQNSSLPQIFDQFSTLKSTLESKKDNENEVFKERNLANKTVLNFLKAKIDILHNELQSMQIEYKKKCDICKNLDSENKKVEIKLKAEIESLKEIITKLENTNKELQCQSQTLNTENLTLKKKQMKIIDHQSNSYITRLNRSLENNDKLKNALKNFEVEEKELKTQIRKLQEDKKLTINYLGKQLSELIQVFKKQMLIVDNLKKQNTTLSSKIHKNYNIEQNPFSNIMPRTIVQESEEVKDSSKTKTAAVKDFNLLSFGKEAEEDDEESVILNKKFSAVEPPGPPNKKRKKVCNSDWESDDKVVMKATVGDIESELWAKETSRTSRNFIQLCMDGYWYNSIFHKIIKGFITHGGDSTGIEEVGKIYGEPFKARLHDNFRTRLRSCGRGLIAMANAGEDDNGFQSYFTLSCTPYL</sequence>
<dbReference type="Proteomes" id="UP000250275">
    <property type="component" value="Unassembled WGS sequence"/>
</dbReference>
<evidence type="ECO:0000259" key="8">
    <source>
        <dbReference type="PROSITE" id="PS50072"/>
    </source>
</evidence>
<dbReference type="PANTHER" id="PTHR45625:SF6">
    <property type="entry name" value="SPLICEOSOME-ASSOCIATED PROTEIN CWC27 HOMOLOG"/>
    <property type="match status" value="1"/>
</dbReference>
<name>A0A310SU77_9HYME</name>
<organism evidence="9 10">
    <name type="scientific">Eufriesea mexicana</name>
    <dbReference type="NCBI Taxonomy" id="516756"/>
    <lineage>
        <taxon>Eukaryota</taxon>
        <taxon>Metazoa</taxon>
        <taxon>Ecdysozoa</taxon>
        <taxon>Arthropoda</taxon>
        <taxon>Hexapoda</taxon>
        <taxon>Insecta</taxon>
        <taxon>Pterygota</taxon>
        <taxon>Neoptera</taxon>
        <taxon>Endopterygota</taxon>
        <taxon>Hymenoptera</taxon>
        <taxon>Apocrita</taxon>
        <taxon>Aculeata</taxon>
        <taxon>Apoidea</taxon>
        <taxon>Anthophila</taxon>
        <taxon>Apidae</taxon>
        <taxon>Eufriesea</taxon>
    </lineage>
</organism>
<proteinExistence type="inferred from homology"/>
<protein>
    <recommendedName>
        <fullName evidence="4">Spliceosome-associated protein CWC27 homolog</fullName>
    </recommendedName>
    <alternativeName>
        <fullName evidence="5">Probable inactive peptidyl-prolyl cis-trans isomerase CWC27 homolog</fullName>
    </alternativeName>
</protein>
<dbReference type="GO" id="GO:0003755">
    <property type="term" value="F:peptidyl-prolyl cis-trans isomerase activity"/>
    <property type="evidence" value="ECO:0007669"/>
    <property type="project" value="InterPro"/>
</dbReference>
<gene>
    <name evidence="9" type="ORF">WN48_05265</name>
</gene>
<feature type="domain" description="PPIase cyclophilin-type" evidence="8">
    <location>
        <begin position="377"/>
        <end position="490"/>
    </location>
</feature>
<comment type="similarity">
    <text evidence="2">Belongs to the cyclophilin-type PPIase family.</text>
</comment>